<name>A0ABR6XPD5_9BURK</name>
<comment type="caution">
    <text evidence="2">The sequence shown here is derived from an EMBL/GenBank/DDBJ whole genome shotgun (WGS) entry which is preliminary data.</text>
</comment>
<dbReference type="EMBL" id="JACOFU010000002">
    <property type="protein sequence ID" value="MBC3831321.1"/>
    <property type="molecule type" value="Genomic_DNA"/>
</dbReference>
<protein>
    <recommendedName>
        <fullName evidence="4">SxtJ</fullName>
    </recommendedName>
</protein>
<keyword evidence="1" id="KW-0472">Membrane</keyword>
<dbReference type="Proteomes" id="UP000643610">
    <property type="component" value="Unassembled WGS sequence"/>
</dbReference>
<keyword evidence="3" id="KW-1185">Reference proteome</keyword>
<dbReference type="InterPro" id="IPR045781">
    <property type="entry name" value="SxtJ"/>
</dbReference>
<organism evidence="2 3">
    <name type="scientific">Undibacterium amnicola</name>
    <dbReference type="NCBI Taxonomy" id="1834038"/>
    <lineage>
        <taxon>Bacteria</taxon>
        <taxon>Pseudomonadati</taxon>
        <taxon>Pseudomonadota</taxon>
        <taxon>Betaproteobacteria</taxon>
        <taxon>Burkholderiales</taxon>
        <taxon>Oxalobacteraceae</taxon>
        <taxon>Undibacterium</taxon>
    </lineage>
</organism>
<keyword evidence="1" id="KW-0812">Transmembrane</keyword>
<evidence type="ECO:0000313" key="2">
    <source>
        <dbReference type="EMBL" id="MBC3831321.1"/>
    </source>
</evidence>
<evidence type="ECO:0000256" key="1">
    <source>
        <dbReference type="SAM" id="Phobius"/>
    </source>
</evidence>
<evidence type="ECO:0000313" key="3">
    <source>
        <dbReference type="Proteomes" id="UP000643610"/>
    </source>
</evidence>
<reference evidence="2 3" key="1">
    <citation type="submission" date="2020-08" db="EMBL/GenBank/DDBJ databases">
        <title>Novel species isolated from subtropical streams in China.</title>
        <authorList>
            <person name="Lu H."/>
        </authorList>
    </citation>
    <scope>NUCLEOTIDE SEQUENCE [LARGE SCALE GENOMIC DNA]</scope>
    <source>
        <strain evidence="2 3">KCTC 52442</strain>
    </source>
</reference>
<accession>A0ABR6XPD5</accession>
<proteinExistence type="predicted"/>
<feature type="transmembrane region" description="Helical" evidence="1">
    <location>
        <begin position="21"/>
        <end position="38"/>
    </location>
</feature>
<evidence type="ECO:0008006" key="4">
    <source>
        <dbReference type="Google" id="ProtNLM"/>
    </source>
</evidence>
<dbReference type="Pfam" id="PF19588">
    <property type="entry name" value="SxtJ"/>
    <property type="match status" value="1"/>
</dbReference>
<feature type="transmembrane region" description="Helical" evidence="1">
    <location>
        <begin position="58"/>
        <end position="82"/>
    </location>
</feature>
<sequence>MSAFFFIIALFPLLHSQTIRYWALLLAALFFIPALLRPRLLSQLNILWMQFGEILSKIISPIALGLVFFLAITPFALVMRLIGKRTLDLKFDPSCESYWKNRQVPGPDPKSMKDQF</sequence>
<gene>
    <name evidence="2" type="ORF">H8K33_07360</name>
</gene>
<keyword evidence="1" id="KW-1133">Transmembrane helix</keyword>